<dbReference type="InterPro" id="IPR008972">
    <property type="entry name" value="Cupredoxin"/>
</dbReference>
<dbReference type="Gene3D" id="2.60.40.420">
    <property type="entry name" value="Cupredoxins - blue copper proteins"/>
    <property type="match status" value="1"/>
</dbReference>
<dbReference type="SUPFAM" id="SSF49503">
    <property type="entry name" value="Cupredoxins"/>
    <property type="match status" value="1"/>
</dbReference>
<reference evidence="3 6" key="2">
    <citation type="submission" date="2019-07" db="EMBL/GenBank/DDBJ databases">
        <title>Whole genome shotgun sequence of Myxococcus virescens NBRC 100334.</title>
        <authorList>
            <person name="Hosoyama A."/>
            <person name="Uohara A."/>
            <person name="Ohji S."/>
            <person name="Ichikawa N."/>
        </authorList>
    </citation>
    <scope>NUCLEOTIDE SEQUENCE [LARGE SCALE GENOMIC DNA]</scope>
    <source>
        <strain evidence="3 6">NBRC 100334</strain>
    </source>
</reference>
<dbReference type="EMBL" id="BJVY01000002">
    <property type="protein sequence ID" value="GEL68849.1"/>
    <property type="molecule type" value="Genomic_DNA"/>
</dbReference>
<dbReference type="Proteomes" id="UP000321224">
    <property type="component" value="Unassembled WGS sequence"/>
</dbReference>
<evidence type="ECO:0000256" key="1">
    <source>
        <dbReference type="SAM" id="Phobius"/>
    </source>
</evidence>
<comment type="caution">
    <text evidence="3">The sequence shown here is derived from an EMBL/GenBank/DDBJ whole genome shotgun (WGS) entry which is preliminary data.</text>
</comment>
<protein>
    <submittedName>
        <fullName evidence="4">Cupredoxin-like domain-containing protein</fullName>
    </submittedName>
</protein>
<organism evidence="3 6">
    <name type="scientific">Myxococcus virescens</name>
    <dbReference type="NCBI Taxonomy" id="83456"/>
    <lineage>
        <taxon>Bacteria</taxon>
        <taxon>Pseudomonadati</taxon>
        <taxon>Myxococcota</taxon>
        <taxon>Myxococcia</taxon>
        <taxon>Myxococcales</taxon>
        <taxon>Cystobacterineae</taxon>
        <taxon>Myxococcaceae</taxon>
        <taxon>Myxococcus</taxon>
    </lineage>
</organism>
<dbReference type="EMBL" id="FNAJ01000007">
    <property type="protein sequence ID" value="SDE46262.1"/>
    <property type="molecule type" value="Genomic_DNA"/>
</dbReference>
<dbReference type="AlphaFoldDB" id="A0A511H7V8"/>
<feature type="transmembrane region" description="Helical" evidence="1">
    <location>
        <begin position="6"/>
        <end position="25"/>
    </location>
</feature>
<dbReference type="RefSeq" id="WP_090491358.1">
    <property type="nucleotide sequence ID" value="NZ_BJVY01000002.1"/>
</dbReference>
<feature type="domain" description="EfeO-type cupredoxin-like" evidence="2">
    <location>
        <begin position="19"/>
        <end position="124"/>
    </location>
</feature>
<reference evidence="4 5" key="1">
    <citation type="submission" date="2016-10" db="EMBL/GenBank/DDBJ databases">
        <authorList>
            <person name="Varghese N."/>
            <person name="Submissions S."/>
        </authorList>
    </citation>
    <scope>NUCLEOTIDE SEQUENCE [LARGE SCALE GENOMIC DNA]</scope>
    <source>
        <strain evidence="4 5">DSM 2260</strain>
    </source>
</reference>
<dbReference type="Pfam" id="PF13473">
    <property type="entry name" value="Cupredoxin_1"/>
    <property type="match status" value="1"/>
</dbReference>
<keyword evidence="1" id="KW-1133">Transmembrane helix</keyword>
<sequence length="126" mass="13392">MLDSIEVGVVSGSVLAAAATVLFFFGPRQRTRARSEVGGAQEVDLMVDGGYRPDRIVVRAGVPVKLNVLRTDRSACSEQIVLGDLGVTRTLPTGRVVTIDLPALTPGAYDFTCGMSMLRGRLIAEV</sequence>
<evidence type="ECO:0000259" key="2">
    <source>
        <dbReference type="Pfam" id="PF13473"/>
    </source>
</evidence>
<name>A0A511H7V8_9BACT</name>
<keyword evidence="1" id="KW-0472">Membrane</keyword>
<proteinExistence type="predicted"/>
<keyword evidence="1" id="KW-0812">Transmembrane</keyword>
<evidence type="ECO:0000313" key="3">
    <source>
        <dbReference type="EMBL" id="GEL68849.1"/>
    </source>
</evidence>
<keyword evidence="5" id="KW-1185">Reference proteome</keyword>
<evidence type="ECO:0000313" key="6">
    <source>
        <dbReference type="Proteomes" id="UP000321224"/>
    </source>
</evidence>
<evidence type="ECO:0000313" key="5">
    <source>
        <dbReference type="Proteomes" id="UP000198717"/>
    </source>
</evidence>
<evidence type="ECO:0000313" key="4">
    <source>
        <dbReference type="EMBL" id="SDE46262.1"/>
    </source>
</evidence>
<gene>
    <name evidence="3" type="ORF">MVI01_06330</name>
    <name evidence="4" type="ORF">SAMN04488504_107117</name>
</gene>
<dbReference type="InterPro" id="IPR028096">
    <property type="entry name" value="EfeO_Cupredoxin"/>
</dbReference>
<dbReference type="Proteomes" id="UP000198717">
    <property type="component" value="Unassembled WGS sequence"/>
</dbReference>
<accession>A0A511H7V8</accession>